<protein>
    <submittedName>
        <fullName evidence="1">Uncharacterized protein</fullName>
    </submittedName>
</protein>
<accession>A0ABP0Q311</accession>
<reference evidence="1 2" key="1">
    <citation type="submission" date="2024-02" db="EMBL/GenBank/DDBJ databases">
        <authorList>
            <person name="Chen Y."/>
            <person name="Shah S."/>
            <person name="Dougan E. K."/>
            <person name="Thang M."/>
            <person name="Chan C."/>
        </authorList>
    </citation>
    <scope>NUCLEOTIDE SEQUENCE [LARGE SCALE GENOMIC DNA]</scope>
</reference>
<evidence type="ECO:0000313" key="1">
    <source>
        <dbReference type="EMBL" id="CAK9082662.1"/>
    </source>
</evidence>
<organism evidence="1 2">
    <name type="scientific">Durusdinium trenchii</name>
    <dbReference type="NCBI Taxonomy" id="1381693"/>
    <lineage>
        <taxon>Eukaryota</taxon>
        <taxon>Sar</taxon>
        <taxon>Alveolata</taxon>
        <taxon>Dinophyceae</taxon>
        <taxon>Suessiales</taxon>
        <taxon>Symbiodiniaceae</taxon>
        <taxon>Durusdinium</taxon>
    </lineage>
</organism>
<gene>
    <name evidence="1" type="ORF">SCF082_LOCUS39277</name>
</gene>
<evidence type="ECO:0000313" key="2">
    <source>
        <dbReference type="Proteomes" id="UP001642464"/>
    </source>
</evidence>
<dbReference type="Proteomes" id="UP001642464">
    <property type="component" value="Unassembled WGS sequence"/>
</dbReference>
<comment type="caution">
    <text evidence="1">The sequence shown here is derived from an EMBL/GenBank/DDBJ whole genome shotgun (WGS) entry which is preliminary data.</text>
</comment>
<proteinExistence type="predicted"/>
<dbReference type="EMBL" id="CAXAMM010038984">
    <property type="protein sequence ID" value="CAK9082662.1"/>
    <property type="molecule type" value="Genomic_DNA"/>
</dbReference>
<keyword evidence="2" id="KW-1185">Reference proteome</keyword>
<name>A0ABP0Q311_9DINO</name>
<sequence>MDGDTVTPESHELRIPVDDTDGGTEHEGQQTAQTEKNDGEADGGKPMAHPPADVNLNFNSLYEEVSSLMVQLQAAHRLLQEAHQKDISRRRKKLRPPREPKRRRSLSETEDVNAANTVVEDKPRHKHEHSGAGRSSTVAGDTSSSDEGGECWLKKCCKSYEKRVRDTYKEFCPEPGMQDENEKKAKKKQEEQRLKDTWRARSADRLGLHWLHMLGAFADSFAFKVLAKRLGLYTAV</sequence>